<dbReference type="KEGG" id="csr:Cspa_c07220"/>
<dbReference type="PATRIC" id="fig|931276.5.peg.681"/>
<dbReference type="SUPFAM" id="SSF53067">
    <property type="entry name" value="Actin-like ATPase domain"/>
    <property type="match status" value="1"/>
</dbReference>
<evidence type="ECO:0000313" key="2">
    <source>
        <dbReference type="Proteomes" id="UP000011728"/>
    </source>
</evidence>
<dbReference type="HOGENOM" id="CLU_046255_0_0_9"/>
<dbReference type="EMBL" id="CP004121">
    <property type="protein sequence ID" value="AGF54506.1"/>
    <property type="molecule type" value="Genomic_DNA"/>
</dbReference>
<dbReference type="STRING" id="36745.CLSAP_07680"/>
<dbReference type="Pfam" id="PF06277">
    <property type="entry name" value="EutA"/>
    <property type="match status" value="1"/>
</dbReference>
<proteinExistence type="predicted"/>
<accession>M1MHX0</accession>
<dbReference type="Proteomes" id="UP000011728">
    <property type="component" value="Chromosome"/>
</dbReference>
<dbReference type="InterPro" id="IPR043129">
    <property type="entry name" value="ATPase_NBD"/>
</dbReference>
<keyword evidence="2" id="KW-1185">Reference proteome</keyword>
<reference evidence="1 2" key="1">
    <citation type="submission" date="2013-02" db="EMBL/GenBank/DDBJ databases">
        <title>Genome sequence of Clostridium saccharoperbutylacetonicum N1-4(HMT).</title>
        <authorList>
            <person name="Poehlein A."/>
            <person name="Daniel R."/>
        </authorList>
    </citation>
    <scope>NUCLEOTIDE SEQUENCE [LARGE SCALE GENOMIC DNA]</scope>
    <source>
        <strain evidence="2">N1-4(HMT)</strain>
    </source>
</reference>
<protein>
    <submittedName>
        <fullName evidence="1">Ethanolamine utilization protein EutA</fullName>
    </submittedName>
</protein>
<dbReference type="eggNOG" id="COG4819">
    <property type="taxonomic scope" value="Bacteria"/>
</dbReference>
<dbReference type="InterPro" id="IPR009377">
    <property type="entry name" value="EutA"/>
</dbReference>
<dbReference type="RefSeq" id="WP_015390832.1">
    <property type="nucleotide sequence ID" value="NC_020291.1"/>
</dbReference>
<sequence>MGYILNDEIYSIGVDIGTSTTEVIVSKLKIKKILGSSLIKETVIEGKEIIYRSPIVFTPLCNETTIDFIKVKDIVSDAIKLSVVEKEKISTGAVIITGETARKENAMEVSNNLSEYLGDFVVATAGPKLEALLAGFGSGASDISRKLNRRIMNLDIGGGTTNVAIFNCGECEQTFALDIGGRLIKFNDEGQIIYISNRIQFLIKSLDINLQLGEKPELEALKLICGKLAESLLEVCCLKEINQSTKKLFISDGFEGIEVDYISFSGGVGEYVGKINENISLNEITKHNDIGQLLGNSISEMFEEHKEMLLAPKEKIRATVIGAGNHSLTISGGTIAFDKSVLPLKNIPILKPFYENENLNDIYVQGMKKLDMYEDIPIAVSLKGPKSPTYEEIKLIGQEIIKLFKKIKGPIIVVLENDFAKALGQIISLNLEEKREVICIDKISTSNGDYIDIGLPIGDAIPVVIKTLIYST</sequence>
<gene>
    <name evidence="1" type="primary">eutA</name>
    <name evidence="1" type="ORF">Cspa_c07220</name>
</gene>
<name>M1MHX0_9CLOT</name>
<dbReference type="AlphaFoldDB" id="M1MHX0"/>
<organism evidence="1 2">
    <name type="scientific">Clostridium saccharoperbutylacetonicum N1-4(HMT)</name>
    <dbReference type="NCBI Taxonomy" id="931276"/>
    <lineage>
        <taxon>Bacteria</taxon>
        <taxon>Bacillati</taxon>
        <taxon>Bacillota</taxon>
        <taxon>Clostridia</taxon>
        <taxon>Eubacteriales</taxon>
        <taxon>Clostridiaceae</taxon>
        <taxon>Clostridium</taxon>
    </lineage>
</organism>
<dbReference type="PIRSF" id="PIRSF012293">
    <property type="entry name" value="EutA"/>
    <property type="match status" value="1"/>
</dbReference>
<evidence type="ECO:0000313" key="1">
    <source>
        <dbReference type="EMBL" id="AGF54506.1"/>
    </source>
</evidence>
<dbReference type="OrthoDB" id="1542at2"/>